<evidence type="ECO:0000256" key="1">
    <source>
        <dbReference type="SAM" id="MobiDB-lite"/>
    </source>
</evidence>
<feature type="non-terminal residue" evidence="2">
    <location>
        <position position="1"/>
    </location>
</feature>
<evidence type="ECO:0000313" key="3">
    <source>
        <dbReference type="Proteomes" id="UP001153678"/>
    </source>
</evidence>
<dbReference type="Proteomes" id="UP001153678">
    <property type="component" value="Unassembled WGS sequence"/>
</dbReference>
<feature type="compositionally biased region" description="Basic and acidic residues" evidence="1">
    <location>
        <begin position="1"/>
        <end position="20"/>
    </location>
</feature>
<gene>
    <name evidence="2" type="ORF">FWILDA_LOCUS19457</name>
</gene>
<proteinExistence type="predicted"/>
<comment type="caution">
    <text evidence="2">The sequence shown here is derived from an EMBL/GenBank/DDBJ whole genome shotgun (WGS) entry which is preliminary data.</text>
</comment>
<evidence type="ECO:0000313" key="2">
    <source>
        <dbReference type="EMBL" id="CAI2200212.1"/>
    </source>
</evidence>
<organism evidence="2 3">
    <name type="scientific">Funneliformis geosporum</name>
    <dbReference type="NCBI Taxonomy" id="1117311"/>
    <lineage>
        <taxon>Eukaryota</taxon>
        <taxon>Fungi</taxon>
        <taxon>Fungi incertae sedis</taxon>
        <taxon>Mucoromycota</taxon>
        <taxon>Glomeromycotina</taxon>
        <taxon>Glomeromycetes</taxon>
        <taxon>Glomerales</taxon>
        <taxon>Glomeraceae</taxon>
        <taxon>Funneliformis</taxon>
    </lineage>
</organism>
<dbReference type="EMBL" id="CAMKVN010023691">
    <property type="protein sequence ID" value="CAI2200212.1"/>
    <property type="molecule type" value="Genomic_DNA"/>
</dbReference>
<name>A0A9W4TCS3_9GLOM</name>
<protein>
    <submittedName>
        <fullName evidence="2">5157_t:CDS:1</fullName>
    </submittedName>
</protein>
<dbReference type="AlphaFoldDB" id="A0A9W4TCS3"/>
<keyword evidence="3" id="KW-1185">Reference proteome</keyword>
<accession>A0A9W4TCS3</accession>
<feature type="region of interest" description="Disordered" evidence="1">
    <location>
        <begin position="1"/>
        <end position="66"/>
    </location>
</feature>
<sequence length="155" mass="18213">LNQSDDIGKSDHVLGKRRNDDEEGSYQEGYTTPPNIDEDNTSDIPDMPDISEEIDGGDQSSGTIYNDPRDVSLSLISIMEEYFVNVEYHKELDSIFDYLFGQQKGRRSTIKNIHQARTQWKNLRNIEPPEYKEEFSYDKDDWEKILWWIEWAVGR</sequence>
<reference evidence="2" key="1">
    <citation type="submission" date="2022-08" db="EMBL/GenBank/DDBJ databases">
        <authorList>
            <person name="Kallberg Y."/>
            <person name="Tangrot J."/>
            <person name="Rosling A."/>
        </authorList>
    </citation>
    <scope>NUCLEOTIDE SEQUENCE</scope>
    <source>
        <strain evidence="2">Wild A</strain>
    </source>
</reference>
<dbReference type="OrthoDB" id="2391378at2759"/>
<feature type="non-terminal residue" evidence="2">
    <location>
        <position position="155"/>
    </location>
</feature>